<evidence type="ECO:0000313" key="4">
    <source>
        <dbReference type="Proteomes" id="UP001589627"/>
    </source>
</evidence>
<evidence type="ECO:0000313" key="3">
    <source>
        <dbReference type="EMBL" id="MFB9833075.1"/>
    </source>
</evidence>
<keyword evidence="2" id="KW-0472">Membrane</keyword>
<protein>
    <submittedName>
        <fullName evidence="3">Uncharacterized protein</fullName>
    </submittedName>
</protein>
<keyword evidence="2" id="KW-0812">Transmembrane</keyword>
<gene>
    <name evidence="3" type="ORF">ACFFNX_12840</name>
</gene>
<sequence>MVATGTIVRNGGPGWVNLFFIIGFWNICRFTFLIPTSVVRLLRVRHQEKVLLRDWQRTHPADPAPAEAGRIDTRVPAAQAS</sequence>
<evidence type="ECO:0000256" key="2">
    <source>
        <dbReference type="SAM" id="Phobius"/>
    </source>
</evidence>
<feature type="transmembrane region" description="Helical" evidence="2">
    <location>
        <begin position="18"/>
        <end position="42"/>
    </location>
</feature>
<dbReference type="RefSeq" id="WP_378200002.1">
    <property type="nucleotide sequence ID" value="NZ_JBHLZP010000073.1"/>
</dbReference>
<dbReference type="EMBL" id="JBHLZP010000073">
    <property type="protein sequence ID" value="MFB9833075.1"/>
    <property type="molecule type" value="Genomic_DNA"/>
</dbReference>
<name>A0ABV5YDF5_9ACTN</name>
<proteinExistence type="predicted"/>
<feature type="region of interest" description="Disordered" evidence="1">
    <location>
        <begin position="60"/>
        <end position="81"/>
    </location>
</feature>
<organism evidence="3 4">
    <name type="scientific">Actinoallomurus acaciae</name>
    <dbReference type="NCBI Taxonomy" id="502577"/>
    <lineage>
        <taxon>Bacteria</taxon>
        <taxon>Bacillati</taxon>
        <taxon>Actinomycetota</taxon>
        <taxon>Actinomycetes</taxon>
        <taxon>Streptosporangiales</taxon>
        <taxon>Thermomonosporaceae</taxon>
        <taxon>Actinoallomurus</taxon>
    </lineage>
</organism>
<accession>A0ABV5YDF5</accession>
<dbReference type="Proteomes" id="UP001589627">
    <property type="component" value="Unassembled WGS sequence"/>
</dbReference>
<keyword evidence="4" id="KW-1185">Reference proteome</keyword>
<reference evidence="3 4" key="1">
    <citation type="submission" date="2024-09" db="EMBL/GenBank/DDBJ databases">
        <authorList>
            <person name="Sun Q."/>
            <person name="Mori K."/>
        </authorList>
    </citation>
    <scope>NUCLEOTIDE SEQUENCE [LARGE SCALE GENOMIC DNA]</scope>
    <source>
        <strain evidence="3 4">TBRC 0563</strain>
    </source>
</reference>
<evidence type="ECO:0000256" key="1">
    <source>
        <dbReference type="SAM" id="MobiDB-lite"/>
    </source>
</evidence>
<keyword evidence="2" id="KW-1133">Transmembrane helix</keyword>
<comment type="caution">
    <text evidence="3">The sequence shown here is derived from an EMBL/GenBank/DDBJ whole genome shotgun (WGS) entry which is preliminary data.</text>
</comment>